<evidence type="ECO:0000256" key="9">
    <source>
        <dbReference type="PIRSR" id="PIRSR000077-4"/>
    </source>
</evidence>
<dbReference type="GO" id="GO:0045454">
    <property type="term" value="P:cell redox homeostasis"/>
    <property type="evidence" value="ECO:0007669"/>
    <property type="project" value="TreeGrafter"/>
</dbReference>
<keyword evidence="4 9" id="KW-1015">Disulfide bond</keyword>
<dbReference type="CDD" id="cd02947">
    <property type="entry name" value="TRX_family"/>
    <property type="match status" value="1"/>
</dbReference>
<dbReference type="Pfam" id="PF00085">
    <property type="entry name" value="Thioredoxin"/>
    <property type="match status" value="1"/>
</dbReference>
<evidence type="ECO:0000256" key="5">
    <source>
        <dbReference type="ARBA" id="ARBA00023284"/>
    </source>
</evidence>
<dbReference type="SUPFAM" id="SSF52833">
    <property type="entry name" value="Thioredoxin-like"/>
    <property type="match status" value="1"/>
</dbReference>
<sequence>MEIKLTSANFEEEVIKAPELVLIDFWAEWCGPCKMIGPVMEELANEFTGKGIKIAKCNVDENADLAQKYQIMSIPAFKIFKGGTLIDEWVGAMPKEAIKQRLEKLL</sequence>
<feature type="site" description="Contributes to redox potential value" evidence="8">
    <location>
        <position position="31"/>
    </location>
</feature>
<dbReference type="PANTHER" id="PTHR45663:SF11">
    <property type="entry name" value="GEO12009P1"/>
    <property type="match status" value="1"/>
</dbReference>
<dbReference type="InterPro" id="IPR036249">
    <property type="entry name" value="Thioredoxin-like_sf"/>
</dbReference>
<accession>A0A1G1XRB4</accession>
<dbReference type="InterPro" id="IPR005746">
    <property type="entry name" value="Thioredoxin"/>
</dbReference>
<feature type="domain" description="Thioredoxin" evidence="10">
    <location>
        <begin position="1"/>
        <end position="106"/>
    </location>
</feature>
<dbReference type="PANTHER" id="PTHR45663">
    <property type="entry name" value="GEO12009P1"/>
    <property type="match status" value="1"/>
</dbReference>
<evidence type="ECO:0000313" key="11">
    <source>
        <dbReference type="EMBL" id="OGY42474.1"/>
    </source>
</evidence>
<comment type="similarity">
    <text evidence="1 7">Belongs to the thioredoxin family.</text>
</comment>
<evidence type="ECO:0000256" key="8">
    <source>
        <dbReference type="PIRSR" id="PIRSR000077-1"/>
    </source>
</evidence>
<dbReference type="InterPro" id="IPR013766">
    <property type="entry name" value="Thioredoxin_domain"/>
</dbReference>
<feature type="active site" description="Nucleophile" evidence="8">
    <location>
        <position position="30"/>
    </location>
</feature>
<dbReference type="PRINTS" id="PR00421">
    <property type="entry name" value="THIOREDOXIN"/>
</dbReference>
<keyword evidence="5 9" id="KW-0676">Redox-active center</keyword>
<organism evidence="11 12">
    <name type="scientific">Candidatus Buchananbacteria bacterium RBG_13_39_9</name>
    <dbReference type="NCBI Taxonomy" id="1797531"/>
    <lineage>
        <taxon>Bacteria</taxon>
        <taxon>Candidatus Buchananiibacteriota</taxon>
    </lineage>
</organism>
<evidence type="ECO:0000256" key="2">
    <source>
        <dbReference type="ARBA" id="ARBA00022448"/>
    </source>
</evidence>
<dbReference type="GO" id="GO:0015035">
    <property type="term" value="F:protein-disulfide reductase activity"/>
    <property type="evidence" value="ECO:0007669"/>
    <property type="project" value="UniProtKB-UniRule"/>
</dbReference>
<reference evidence="11 12" key="1">
    <citation type="journal article" date="2016" name="Nat. Commun.">
        <title>Thousands of microbial genomes shed light on interconnected biogeochemical processes in an aquifer system.</title>
        <authorList>
            <person name="Anantharaman K."/>
            <person name="Brown C.T."/>
            <person name="Hug L.A."/>
            <person name="Sharon I."/>
            <person name="Castelle C.J."/>
            <person name="Probst A.J."/>
            <person name="Thomas B.C."/>
            <person name="Singh A."/>
            <person name="Wilkins M.J."/>
            <person name="Karaoz U."/>
            <person name="Brodie E.L."/>
            <person name="Williams K.H."/>
            <person name="Hubbard S.S."/>
            <person name="Banfield J.F."/>
        </authorList>
    </citation>
    <scope>NUCLEOTIDE SEQUENCE [LARGE SCALE GENOMIC DNA]</scope>
</reference>
<name>A0A1G1XRB4_9BACT</name>
<evidence type="ECO:0000256" key="7">
    <source>
        <dbReference type="PIRNR" id="PIRNR000077"/>
    </source>
</evidence>
<evidence type="ECO:0000256" key="3">
    <source>
        <dbReference type="ARBA" id="ARBA00022982"/>
    </source>
</evidence>
<proteinExistence type="inferred from homology"/>
<evidence type="ECO:0000256" key="1">
    <source>
        <dbReference type="ARBA" id="ARBA00008987"/>
    </source>
</evidence>
<feature type="active site" description="Nucleophile" evidence="8">
    <location>
        <position position="33"/>
    </location>
</feature>
<dbReference type="EMBL" id="MHIA01000013">
    <property type="protein sequence ID" value="OGY42474.1"/>
    <property type="molecule type" value="Genomic_DNA"/>
</dbReference>
<evidence type="ECO:0000256" key="4">
    <source>
        <dbReference type="ARBA" id="ARBA00023157"/>
    </source>
</evidence>
<dbReference type="NCBIfam" id="TIGR01068">
    <property type="entry name" value="thioredoxin"/>
    <property type="match status" value="1"/>
</dbReference>
<gene>
    <name evidence="11" type="ORF">A2Y67_00370</name>
</gene>
<dbReference type="PROSITE" id="PS51352">
    <property type="entry name" value="THIOREDOXIN_2"/>
    <property type="match status" value="1"/>
</dbReference>
<evidence type="ECO:0000313" key="12">
    <source>
        <dbReference type="Proteomes" id="UP000176260"/>
    </source>
</evidence>
<dbReference type="FunFam" id="3.40.30.10:FF:000001">
    <property type="entry name" value="Thioredoxin"/>
    <property type="match status" value="1"/>
</dbReference>
<dbReference type="Proteomes" id="UP000176260">
    <property type="component" value="Unassembled WGS sequence"/>
</dbReference>
<keyword evidence="3" id="KW-0249">Electron transport</keyword>
<feature type="site" description="Contributes to redox potential value" evidence="8">
    <location>
        <position position="32"/>
    </location>
</feature>
<feature type="site" description="Deprotonates C-terminal active site Cys" evidence="8">
    <location>
        <position position="24"/>
    </location>
</feature>
<evidence type="ECO:0000259" key="10">
    <source>
        <dbReference type="PROSITE" id="PS51352"/>
    </source>
</evidence>
<dbReference type="GO" id="GO:0005829">
    <property type="term" value="C:cytosol"/>
    <property type="evidence" value="ECO:0007669"/>
    <property type="project" value="TreeGrafter"/>
</dbReference>
<dbReference type="PIRSF" id="PIRSF000077">
    <property type="entry name" value="Thioredoxin"/>
    <property type="match status" value="1"/>
</dbReference>
<dbReference type="PROSITE" id="PS00194">
    <property type="entry name" value="THIOREDOXIN_1"/>
    <property type="match status" value="1"/>
</dbReference>
<evidence type="ECO:0000256" key="6">
    <source>
        <dbReference type="NCBIfam" id="TIGR01068"/>
    </source>
</evidence>
<comment type="caution">
    <text evidence="11">The sequence shown here is derived from an EMBL/GenBank/DDBJ whole genome shotgun (WGS) entry which is preliminary data.</text>
</comment>
<protein>
    <recommendedName>
        <fullName evidence="6 7">Thioredoxin</fullName>
    </recommendedName>
</protein>
<dbReference type="InterPro" id="IPR017937">
    <property type="entry name" value="Thioredoxin_CS"/>
</dbReference>
<feature type="disulfide bond" description="Redox-active" evidence="9">
    <location>
        <begin position="30"/>
        <end position="33"/>
    </location>
</feature>
<dbReference type="AlphaFoldDB" id="A0A1G1XRB4"/>
<dbReference type="Gene3D" id="3.40.30.10">
    <property type="entry name" value="Glutaredoxin"/>
    <property type="match status" value="1"/>
</dbReference>
<keyword evidence="2" id="KW-0813">Transport</keyword>